<organism evidence="1 2">
    <name type="scientific">Dioscorea zingiberensis</name>
    <dbReference type="NCBI Taxonomy" id="325984"/>
    <lineage>
        <taxon>Eukaryota</taxon>
        <taxon>Viridiplantae</taxon>
        <taxon>Streptophyta</taxon>
        <taxon>Embryophyta</taxon>
        <taxon>Tracheophyta</taxon>
        <taxon>Spermatophyta</taxon>
        <taxon>Magnoliopsida</taxon>
        <taxon>Liliopsida</taxon>
        <taxon>Dioscoreales</taxon>
        <taxon>Dioscoreaceae</taxon>
        <taxon>Dioscorea</taxon>
    </lineage>
</organism>
<sequence length="117" mass="12619">MVSWPRGFKEGGGGVGLEGGGNGGLMVSKKRVISGHRIRVQEPKHARMRALTHVANKGDLLTPLHKPASQCWCCPGVSMLPQLLPIPSWLPLCKVSVSEVEVEALRYKVQKLGTVPS</sequence>
<reference evidence="1 2" key="1">
    <citation type="journal article" date="2022" name="Hortic Res">
        <title>The genome of Dioscorea zingiberensis sheds light on the biosynthesis, origin and evolution of the medicinally important diosgenin saponins.</title>
        <authorList>
            <person name="Li Y."/>
            <person name="Tan C."/>
            <person name="Li Z."/>
            <person name="Guo J."/>
            <person name="Li S."/>
            <person name="Chen X."/>
            <person name="Wang C."/>
            <person name="Dai X."/>
            <person name="Yang H."/>
            <person name="Song W."/>
            <person name="Hou L."/>
            <person name="Xu J."/>
            <person name="Tong Z."/>
            <person name="Xu A."/>
            <person name="Yuan X."/>
            <person name="Wang W."/>
            <person name="Yang Q."/>
            <person name="Chen L."/>
            <person name="Sun Z."/>
            <person name="Wang K."/>
            <person name="Pan B."/>
            <person name="Chen J."/>
            <person name="Bao Y."/>
            <person name="Liu F."/>
            <person name="Qi X."/>
            <person name="Gang D.R."/>
            <person name="Wen J."/>
            <person name="Li J."/>
        </authorList>
    </citation>
    <scope>NUCLEOTIDE SEQUENCE [LARGE SCALE GENOMIC DNA]</scope>
    <source>
        <strain evidence="1">Dzin_1.0</strain>
    </source>
</reference>
<evidence type="ECO:0000313" key="1">
    <source>
        <dbReference type="EMBL" id="KAJ0960453.1"/>
    </source>
</evidence>
<name>A0A9D5H217_9LILI</name>
<dbReference type="EMBL" id="JAGGNH010000080">
    <property type="protein sequence ID" value="KAJ0960453.1"/>
    <property type="molecule type" value="Genomic_DNA"/>
</dbReference>
<comment type="caution">
    <text evidence="1">The sequence shown here is derived from an EMBL/GenBank/DDBJ whole genome shotgun (WGS) entry which is preliminary data.</text>
</comment>
<dbReference type="AlphaFoldDB" id="A0A9D5H217"/>
<accession>A0A9D5H217</accession>
<dbReference type="Proteomes" id="UP001085076">
    <property type="component" value="Unassembled WGS sequence"/>
</dbReference>
<gene>
    <name evidence="1" type="ORF">J5N97_001735</name>
</gene>
<protein>
    <submittedName>
        <fullName evidence="1">Uncharacterized protein</fullName>
    </submittedName>
</protein>
<evidence type="ECO:0000313" key="2">
    <source>
        <dbReference type="Proteomes" id="UP001085076"/>
    </source>
</evidence>
<proteinExistence type="predicted"/>
<keyword evidence="2" id="KW-1185">Reference proteome</keyword>